<keyword evidence="2" id="KW-0067">ATP-binding</keyword>
<dbReference type="RefSeq" id="WP_345477625.1">
    <property type="nucleotide sequence ID" value="NZ_BAABLW010000007.1"/>
</dbReference>
<dbReference type="Gene3D" id="3.40.50.300">
    <property type="entry name" value="P-loop containing nucleotide triphosphate hydrolases"/>
    <property type="match status" value="1"/>
</dbReference>
<dbReference type="Pfam" id="PF13555">
    <property type="entry name" value="AAA_29"/>
    <property type="match status" value="1"/>
</dbReference>
<dbReference type="InterPro" id="IPR027417">
    <property type="entry name" value="P-loop_NTPase"/>
</dbReference>
<accession>A0ABP9FXD3</accession>
<comment type="caution">
    <text evidence="2">The sequence shown here is derived from an EMBL/GenBank/DDBJ whole genome shotgun (WGS) entry which is preliminary data.</text>
</comment>
<feature type="region of interest" description="Disordered" evidence="1">
    <location>
        <begin position="319"/>
        <end position="376"/>
    </location>
</feature>
<dbReference type="GO" id="GO:0005524">
    <property type="term" value="F:ATP binding"/>
    <property type="evidence" value="ECO:0007669"/>
    <property type="project" value="UniProtKB-KW"/>
</dbReference>
<proteinExistence type="predicted"/>
<keyword evidence="2" id="KW-0547">Nucleotide-binding</keyword>
<dbReference type="Proteomes" id="UP001500368">
    <property type="component" value="Unassembled WGS sequence"/>
</dbReference>
<name>A0ABP9FXD3_9MICC</name>
<dbReference type="CDD" id="cd00267">
    <property type="entry name" value="ABC_ATPase"/>
    <property type="match status" value="1"/>
</dbReference>
<protein>
    <submittedName>
        <fullName evidence="2">ATP-binding protein</fullName>
    </submittedName>
</protein>
<evidence type="ECO:0000313" key="3">
    <source>
        <dbReference type="Proteomes" id="UP001500368"/>
    </source>
</evidence>
<dbReference type="Pfam" id="PF13558">
    <property type="entry name" value="SbcC_Walker_B"/>
    <property type="match status" value="1"/>
</dbReference>
<sequence length="1133" mass="129700">MHDTDALFSAVDLGIKGRPGFRLASLEVYNWGTFDKQVWTLKPDGDTTLLTGDIGSGKSTLVDAVSTLLLPSQRIDYNKAAGAERKERTLRSYVEGHYKTTRDEATGITRPAALRSSRSYSVILGVFTNEGYEETVTLAQVFQQREASGQPWRRFITAARRLSVEEDFANFGSDLGELLRRLRESGAQVEKDFPPYGRAVRRLLGIRSEQAMELFHQTVSMKAVGDLNEFVRTHMLEPAESEERVRKIVSHFDNLSRAHEAVQNAQRQLETLAPLSETVSIYDRSLEQRQQLQAQQEAAALYFAELRLQLRKAEAAQAETEHEELSREAAAATAQREELEAEHDELVTARAQAGGDRVTVLENEAEQARAEAQRRRRERERYNQLLERAQLETADDDAQFRQRQAQAAELREELAAQTAALEDQRSRLEAARGRAEDEAQAVREELASLQKRRNNLPGSVLEIRERICAALGLDISELPFAGELLDVAEEHRQWRGAAERVLNGFALSLLVPQRHYRAVSDWVNSNRLDVRRADGSVAGGRLVYERVPEQQVRLQPPRGEGLFLAETIEVADSPFREYLYNELYRRADHHCAETLEDFRRERRAVTREGQVRNGERHEKDDRRRVNDPRAWVLGWANESKKQAIADELQELNFRWQQTKDEIAQISGQLKDLAQRSHALAALVDYTSWAELDWEESQARADQAEAERARLIHGSSELAEIEARLEKNQQARLQLRQRQEGLTERRAELTSLIRTATAANERDAQMIAAAPADELARARANYPTLQETLEVPPARADDVADAERRTGQQLKDELNTLWQETDTQARAIERAMDRFAREWPAETKEFDVSLESRHQYVELHDRLVADDLPRFREEFKAQLNTNTIQELAAFNNWLARQADAIDQRIGLINDALGSIDFSPGRYIRLEKELTVNHAVRQFRRELREVTSDTLLGGEENRYSESRFEEVRKIIERFRGREGYAEVDRTWTELVTDVRNWFTFYATERDRSTGRAHQHYRDSDGKSGGQKEKLAYTILAASLAYQFGLEWGVERAKDFRFAVIDEAFGRGSDASTRYALDLFRRLGLQLLIVTPLQKVHIIAPYVRNIGYVENTDEGDNSRLLMMATEDYRAMREGKA</sequence>
<reference evidence="3" key="1">
    <citation type="journal article" date="2019" name="Int. J. Syst. Evol. Microbiol.">
        <title>The Global Catalogue of Microorganisms (GCM) 10K type strain sequencing project: providing services to taxonomists for standard genome sequencing and annotation.</title>
        <authorList>
            <consortium name="The Broad Institute Genomics Platform"/>
            <consortium name="The Broad Institute Genome Sequencing Center for Infectious Disease"/>
            <person name="Wu L."/>
            <person name="Ma J."/>
        </authorList>
    </citation>
    <scope>NUCLEOTIDE SEQUENCE [LARGE SCALE GENOMIC DNA]</scope>
    <source>
        <strain evidence="3">JCM 19129</strain>
    </source>
</reference>
<evidence type="ECO:0000313" key="2">
    <source>
        <dbReference type="EMBL" id="GAA4921286.1"/>
    </source>
</evidence>
<organism evidence="2 3">
    <name type="scientific">Nesterenkonia rhizosphaerae</name>
    <dbReference type="NCBI Taxonomy" id="1348272"/>
    <lineage>
        <taxon>Bacteria</taxon>
        <taxon>Bacillati</taxon>
        <taxon>Actinomycetota</taxon>
        <taxon>Actinomycetes</taxon>
        <taxon>Micrococcales</taxon>
        <taxon>Micrococcaceae</taxon>
        <taxon>Nesterenkonia</taxon>
    </lineage>
</organism>
<keyword evidence="3" id="KW-1185">Reference proteome</keyword>
<gene>
    <name evidence="2" type="ORF">GCM10025790_17080</name>
</gene>
<dbReference type="SUPFAM" id="SSF52540">
    <property type="entry name" value="P-loop containing nucleoside triphosphate hydrolases"/>
    <property type="match status" value="1"/>
</dbReference>
<dbReference type="EMBL" id="BAABLW010000007">
    <property type="protein sequence ID" value="GAA4921286.1"/>
    <property type="molecule type" value="Genomic_DNA"/>
</dbReference>
<evidence type="ECO:0000256" key="1">
    <source>
        <dbReference type="SAM" id="MobiDB-lite"/>
    </source>
</evidence>